<keyword evidence="2" id="KW-1133">Transmembrane helix</keyword>
<dbReference type="GO" id="GO:0016787">
    <property type="term" value="F:hydrolase activity"/>
    <property type="evidence" value="ECO:0007669"/>
    <property type="project" value="UniProtKB-KW"/>
</dbReference>
<sequence>MTRMMSRAGLRNQEADEFGPLPTYLELAMATAAATAYDVTSEQKSRALLPRLSMVEKAIAAGIAALALYGTVLVADGVYIKAKAELSQILLKRAFAAELRGEDTKPWPWADFTTEAEVTAPRLGKHAIVLSGASGEALAFGPAWLANTPQPGDEGTSVIAAHRDTHFRWLKDVKPGDEIEVTRRDGKVLTFKAGEGRIVPWDQSGIDPAAQGRHLVLATCWPFGATERGPLRYIVEAELVDPRPTGAISSTNTKPLFQVE</sequence>
<dbReference type="HOGENOM" id="CLU_045680_6_0_5"/>
<dbReference type="SUPFAM" id="SSF63817">
    <property type="entry name" value="Sortase"/>
    <property type="match status" value="1"/>
</dbReference>
<dbReference type="STRING" id="990285.RGCCGE502_13294"/>
<keyword evidence="4" id="KW-1185">Reference proteome</keyword>
<protein>
    <submittedName>
        <fullName evidence="3">Sortase</fullName>
    </submittedName>
</protein>
<feature type="transmembrane region" description="Helical" evidence="2">
    <location>
        <begin position="59"/>
        <end position="80"/>
    </location>
</feature>
<dbReference type="NCBIfam" id="TIGR03784">
    <property type="entry name" value="marine_sortase"/>
    <property type="match status" value="1"/>
</dbReference>
<dbReference type="InterPro" id="IPR041999">
    <property type="entry name" value="Sortase_D_1"/>
</dbReference>
<dbReference type="AlphaFoldDB" id="S3HIF7"/>
<evidence type="ECO:0000256" key="2">
    <source>
        <dbReference type="SAM" id="Phobius"/>
    </source>
</evidence>
<dbReference type="InterPro" id="IPR023365">
    <property type="entry name" value="Sortase_dom-sf"/>
</dbReference>
<dbReference type="eggNOG" id="COG3764">
    <property type="taxonomic scope" value="Bacteria"/>
</dbReference>
<gene>
    <name evidence="3" type="ORF">RGCCGE502_13294</name>
</gene>
<accession>S3HIF7</accession>
<organism evidence="3 4">
    <name type="scientific">Rhizobium grahamii CCGE 502</name>
    <dbReference type="NCBI Taxonomy" id="990285"/>
    <lineage>
        <taxon>Bacteria</taxon>
        <taxon>Pseudomonadati</taxon>
        <taxon>Pseudomonadota</taxon>
        <taxon>Alphaproteobacteria</taxon>
        <taxon>Hyphomicrobiales</taxon>
        <taxon>Rhizobiaceae</taxon>
        <taxon>Rhizobium/Agrobacterium group</taxon>
        <taxon>Rhizobium</taxon>
    </lineage>
</organism>
<dbReference type="InterPro" id="IPR005754">
    <property type="entry name" value="Sortase"/>
</dbReference>
<evidence type="ECO:0000313" key="4">
    <source>
        <dbReference type="Proteomes" id="UP000014411"/>
    </source>
</evidence>
<reference evidence="3 4" key="1">
    <citation type="journal article" date="2012" name="J. Bacteriol.">
        <title>Genome sequence of Rhizobium grahamii CCGE502, a broad-host-range symbiont with low nodulation competitiveness in Phaseolus vulgaris.</title>
        <authorList>
            <person name="Althabegoiti M.J."/>
            <person name="Lozano L."/>
            <person name="Torres-Tejerizo G."/>
            <person name="Ormeno-Orrillo E."/>
            <person name="Rogel M.A."/>
            <person name="Gonzalez V."/>
            <person name="Martinez-Romero E."/>
        </authorList>
    </citation>
    <scope>NUCLEOTIDE SEQUENCE [LARGE SCALE GENOMIC DNA]</scope>
    <source>
        <strain evidence="3 4">CCGE 502</strain>
    </source>
</reference>
<dbReference type="Pfam" id="PF04203">
    <property type="entry name" value="Sortase"/>
    <property type="match status" value="1"/>
</dbReference>
<keyword evidence="1" id="KW-0378">Hydrolase</keyword>
<comment type="caution">
    <text evidence="3">The sequence shown here is derived from an EMBL/GenBank/DDBJ whole genome shotgun (WGS) entry which is preliminary data.</text>
</comment>
<dbReference type="Proteomes" id="UP000014411">
    <property type="component" value="Unassembled WGS sequence"/>
</dbReference>
<dbReference type="Gene3D" id="2.40.260.10">
    <property type="entry name" value="Sortase"/>
    <property type="match status" value="1"/>
</dbReference>
<keyword evidence="2" id="KW-0472">Membrane</keyword>
<evidence type="ECO:0000256" key="1">
    <source>
        <dbReference type="ARBA" id="ARBA00022801"/>
    </source>
</evidence>
<keyword evidence="2" id="KW-0812">Transmembrane</keyword>
<name>S3HIF7_9HYPH</name>
<evidence type="ECO:0000313" key="3">
    <source>
        <dbReference type="EMBL" id="EPE97855.1"/>
    </source>
</evidence>
<proteinExistence type="predicted"/>
<dbReference type="EMBL" id="AEYE02000014">
    <property type="protein sequence ID" value="EPE97855.1"/>
    <property type="molecule type" value="Genomic_DNA"/>
</dbReference>
<dbReference type="CDD" id="cd05828">
    <property type="entry name" value="Sortase_D_1"/>
    <property type="match status" value="1"/>
</dbReference>
<dbReference type="InterPro" id="IPR022445">
    <property type="entry name" value="Sortase_proteobact_type"/>
</dbReference>